<evidence type="ECO:0000313" key="8">
    <source>
        <dbReference type="EMBL" id="KGX92837.1"/>
    </source>
</evidence>
<dbReference type="PANTHER" id="PTHR46594:SF4">
    <property type="entry name" value="P-TYPE CATION-TRANSPORTING ATPASE"/>
    <property type="match status" value="1"/>
</dbReference>
<dbReference type="InterPro" id="IPR036163">
    <property type="entry name" value="HMA_dom_sf"/>
</dbReference>
<protein>
    <recommendedName>
        <fullName evidence="2">Copper chaperone CopZ</fullName>
    </recommendedName>
</protein>
<dbReference type="FunFam" id="3.30.70.100:FF:000005">
    <property type="entry name" value="Copper-exporting P-type ATPase A"/>
    <property type="match status" value="1"/>
</dbReference>
<dbReference type="NCBIfam" id="TIGR00003">
    <property type="entry name" value="copper ion binding protein"/>
    <property type="match status" value="1"/>
</dbReference>
<dbReference type="SUPFAM" id="SSF55008">
    <property type="entry name" value="HMA, heavy metal-associated domain"/>
    <property type="match status" value="1"/>
</dbReference>
<dbReference type="InterPro" id="IPR049740">
    <property type="entry name" value="CopZ"/>
</dbReference>
<keyword evidence="6" id="KW-0143">Chaperone</keyword>
<dbReference type="PRINTS" id="PR00944">
    <property type="entry name" value="CUEXPORT"/>
</dbReference>
<dbReference type="EMBL" id="AVPE01000004">
    <property type="protein sequence ID" value="KGX92837.1"/>
    <property type="molecule type" value="Genomic_DNA"/>
</dbReference>
<dbReference type="GO" id="GO:0006825">
    <property type="term" value="P:copper ion transport"/>
    <property type="evidence" value="ECO:0007669"/>
    <property type="project" value="InterPro"/>
</dbReference>
<dbReference type="Gene3D" id="3.30.70.100">
    <property type="match status" value="1"/>
</dbReference>
<reference evidence="8 9" key="1">
    <citation type="submission" date="2013-08" db="EMBL/GenBank/DDBJ databases">
        <authorList>
            <person name="Huang J."/>
            <person name="Wang G."/>
        </authorList>
    </citation>
    <scope>NUCLEOTIDE SEQUENCE [LARGE SCALE GENOMIC DNA]</scope>
    <source>
        <strain evidence="8 9">JSM 076056</strain>
    </source>
</reference>
<keyword evidence="5" id="KW-0186">Copper</keyword>
<organism evidence="8 9">
    <name type="scientific">Pontibacillus halophilus JSM 076056 = DSM 19796</name>
    <dbReference type="NCBI Taxonomy" id="1385510"/>
    <lineage>
        <taxon>Bacteria</taxon>
        <taxon>Bacillati</taxon>
        <taxon>Bacillota</taxon>
        <taxon>Bacilli</taxon>
        <taxon>Bacillales</taxon>
        <taxon>Bacillaceae</taxon>
        <taxon>Pontibacillus</taxon>
    </lineage>
</organism>
<dbReference type="InterPro" id="IPR017969">
    <property type="entry name" value="Heavy-metal-associated_CS"/>
</dbReference>
<dbReference type="CDD" id="cd00371">
    <property type="entry name" value="HMA"/>
    <property type="match status" value="1"/>
</dbReference>
<dbReference type="InterPro" id="IPR006121">
    <property type="entry name" value="HMA_dom"/>
</dbReference>
<dbReference type="GO" id="GO:0005507">
    <property type="term" value="F:copper ion binding"/>
    <property type="evidence" value="ECO:0007669"/>
    <property type="project" value="InterPro"/>
</dbReference>
<dbReference type="Proteomes" id="UP000030528">
    <property type="component" value="Unassembled WGS sequence"/>
</dbReference>
<evidence type="ECO:0000256" key="5">
    <source>
        <dbReference type="ARBA" id="ARBA00023008"/>
    </source>
</evidence>
<dbReference type="RefSeq" id="WP_026799904.1">
    <property type="nucleotide sequence ID" value="NZ_AULI01000006.1"/>
</dbReference>
<evidence type="ECO:0000313" key="9">
    <source>
        <dbReference type="Proteomes" id="UP000030528"/>
    </source>
</evidence>
<name>A0A0A5IAH4_9BACI</name>
<evidence type="ECO:0000256" key="6">
    <source>
        <dbReference type="ARBA" id="ARBA00023186"/>
    </source>
</evidence>
<evidence type="ECO:0000256" key="1">
    <source>
        <dbReference type="ARBA" id="ARBA00004496"/>
    </source>
</evidence>
<dbReference type="InterPro" id="IPR006122">
    <property type="entry name" value="HMA_Cu_ion-bd"/>
</dbReference>
<comment type="subcellular location">
    <subcellularLocation>
        <location evidence="1">Cytoplasm</location>
    </subcellularLocation>
</comment>
<dbReference type="PROSITE" id="PS01047">
    <property type="entry name" value="HMA_1"/>
    <property type="match status" value="1"/>
</dbReference>
<dbReference type="STRING" id="1385510.GCA_000425205_01462"/>
<dbReference type="PANTHER" id="PTHR46594">
    <property type="entry name" value="P-TYPE CATION-TRANSPORTING ATPASE"/>
    <property type="match status" value="1"/>
</dbReference>
<keyword evidence="9" id="KW-1185">Reference proteome</keyword>
<dbReference type="PROSITE" id="PS50846">
    <property type="entry name" value="HMA_2"/>
    <property type="match status" value="1"/>
</dbReference>
<feature type="domain" description="HMA" evidence="7">
    <location>
        <begin position="1"/>
        <end position="67"/>
    </location>
</feature>
<dbReference type="GO" id="GO:0005737">
    <property type="term" value="C:cytoplasm"/>
    <property type="evidence" value="ECO:0007669"/>
    <property type="project" value="UniProtKB-SubCell"/>
</dbReference>
<proteinExistence type="predicted"/>
<dbReference type="InterPro" id="IPR000428">
    <property type="entry name" value="Cu-bd"/>
</dbReference>
<evidence type="ECO:0000256" key="4">
    <source>
        <dbReference type="ARBA" id="ARBA00022723"/>
    </source>
</evidence>
<dbReference type="AlphaFoldDB" id="A0A0A5IAH4"/>
<gene>
    <name evidence="8" type="ORF">N781_13145</name>
</gene>
<evidence type="ECO:0000256" key="3">
    <source>
        <dbReference type="ARBA" id="ARBA00022490"/>
    </source>
</evidence>
<dbReference type="Pfam" id="PF00403">
    <property type="entry name" value="HMA"/>
    <property type="match status" value="1"/>
</dbReference>
<comment type="caution">
    <text evidence="8">The sequence shown here is derived from an EMBL/GenBank/DDBJ whole genome shotgun (WGS) entry which is preliminary data.</text>
</comment>
<keyword evidence="4" id="KW-0479">Metal-binding</keyword>
<evidence type="ECO:0000256" key="2">
    <source>
        <dbReference type="ARBA" id="ARBA00015313"/>
    </source>
</evidence>
<sequence>MQITLSVEGMTCNHCEKAVKGALKEFEGVQGVEVHLESGNVDVMYDDVNVTKEQLKEAIEEQGYDVVS</sequence>
<keyword evidence="3" id="KW-0963">Cytoplasm</keyword>
<evidence type="ECO:0000259" key="7">
    <source>
        <dbReference type="PROSITE" id="PS50846"/>
    </source>
</evidence>
<dbReference type="eggNOG" id="COG2608">
    <property type="taxonomic scope" value="Bacteria"/>
</dbReference>
<dbReference type="NCBIfam" id="NF033795">
    <property type="entry name" value="chaper_CopZ_Bs"/>
    <property type="match status" value="1"/>
</dbReference>
<dbReference type="OrthoDB" id="9813965at2"/>
<accession>A0A0A5IAH4</accession>